<proteinExistence type="predicted"/>
<protein>
    <submittedName>
        <fullName evidence="2">Uncharacterized protein</fullName>
    </submittedName>
</protein>
<dbReference type="EMBL" id="HBEG01018818">
    <property type="protein sequence ID" value="CAD8356046.1"/>
    <property type="molecule type" value="Transcribed_RNA"/>
</dbReference>
<reference evidence="2" key="1">
    <citation type="submission" date="2021-01" db="EMBL/GenBank/DDBJ databases">
        <authorList>
            <person name="Corre E."/>
            <person name="Pelletier E."/>
            <person name="Niang G."/>
            <person name="Scheremetjew M."/>
            <person name="Finn R."/>
            <person name="Kale V."/>
            <person name="Holt S."/>
            <person name="Cochrane G."/>
            <person name="Meng A."/>
            <person name="Brown T."/>
            <person name="Cohen L."/>
        </authorList>
    </citation>
    <scope>NUCLEOTIDE SEQUENCE</scope>
    <source>
        <strain evidence="2">Pbaha01</strain>
    </source>
</reference>
<feature type="signal peptide" evidence="1">
    <location>
        <begin position="1"/>
        <end position="33"/>
    </location>
</feature>
<evidence type="ECO:0000313" key="2">
    <source>
        <dbReference type="EMBL" id="CAD8356046.1"/>
    </source>
</evidence>
<feature type="chain" id="PRO_5030755874" evidence="1">
    <location>
        <begin position="34"/>
        <end position="157"/>
    </location>
</feature>
<name>A0A7S0A891_9DINO</name>
<gene>
    <name evidence="2" type="ORF">PBAH0796_LOCUS11413</name>
</gene>
<sequence length="157" mass="17098">MANLPRLRRTALGLVLLAAVAWWQSTTPGFCGASPTRAATPATPRRGWRLDMMEVGPGGIGQLVIHEGYFIGEKAMFEIMSRNGRRYRMRATKEELERGVDVPPITQIGPIKLRLFEAFGGSGRMPGLTRPEGYRGSAGVAGWDTDLPVKGGYALPK</sequence>
<dbReference type="AlphaFoldDB" id="A0A7S0A891"/>
<evidence type="ECO:0000256" key="1">
    <source>
        <dbReference type="SAM" id="SignalP"/>
    </source>
</evidence>
<keyword evidence="1" id="KW-0732">Signal</keyword>
<accession>A0A7S0A891</accession>
<organism evidence="2">
    <name type="scientific">Pyrodinium bahamense</name>
    <dbReference type="NCBI Taxonomy" id="73915"/>
    <lineage>
        <taxon>Eukaryota</taxon>
        <taxon>Sar</taxon>
        <taxon>Alveolata</taxon>
        <taxon>Dinophyceae</taxon>
        <taxon>Gonyaulacales</taxon>
        <taxon>Pyrocystaceae</taxon>
        <taxon>Pyrodinium</taxon>
    </lineage>
</organism>